<evidence type="ECO:0000313" key="5">
    <source>
        <dbReference type="Proteomes" id="UP000190286"/>
    </source>
</evidence>
<dbReference type="EMBL" id="FUYF01000004">
    <property type="protein sequence ID" value="SKA80736.1"/>
    <property type="molecule type" value="Genomic_DNA"/>
</dbReference>
<name>A0A1T4WTS7_9FIRM</name>
<keyword evidence="2" id="KW-0472">Membrane</keyword>
<protein>
    <submittedName>
        <fullName evidence="4">Zinc-ribbon domain-containing protein</fullName>
    </submittedName>
</protein>
<accession>A0A1T4WTS7</accession>
<keyword evidence="2" id="KW-0812">Transmembrane</keyword>
<keyword evidence="5" id="KW-1185">Reference proteome</keyword>
<feature type="domain" description="Zinc-ribbon" evidence="3">
    <location>
        <begin position="4"/>
        <end position="25"/>
    </location>
</feature>
<dbReference type="AlphaFoldDB" id="A0A1T4WTS7"/>
<evidence type="ECO:0000256" key="2">
    <source>
        <dbReference type="SAM" id="Phobius"/>
    </source>
</evidence>
<gene>
    <name evidence="4" type="ORF">SAMN02745178_01018</name>
</gene>
<feature type="compositionally biased region" description="Pro residues" evidence="1">
    <location>
        <begin position="109"/>
        <end position="129"/>
    </location>
</feature>
<dbReference type="STRING" id="745368.SAMN02745178_01018"/>
<dbReference type="RefSeq" id="WP_078784011.1">
    <property type="nucleotide sequence ID" value="NZ_FUYF01000004.1"/>
</dbReference>
<feature type="compositionally biased region" description="Pro residues" evidence="1">
    <location>
        <begin position="37"/>
        <end position="61"/>
    </location>
</feature>
<dbReference type="Pfam" id="PF13240">
    <property type="entry name" value="Zn_Ribbon_1"/>
    <property type="match status" value="1"/>
</dbReference>
<reference evidence="4 5" key="1">
    <citation type="submission" date="2017-02" db="EMBL/GenBank/DDBJ databases">
        <authorList>
            <person name="Peterson S.W."/>
        </authorList>
    </citation>
    <scope>NUCLEOTIDE SEQUENCE [LARGE SCALE GENOMIC DNA]</scope>
    <source>
        <strain evidence="4 5">ATCC 27749</strain>
    </source>
</reference>
<feature type="transmembrane region" description="Helical" evidence="2">
    <location>
        <begin position="157"/>
        <end position="179"/>
    </location>
</feature>
<dbReference type="InterPro" id="IPR026870">
    <property type="entry name" value="Zinc_ribbon_dom"/>
</dbReference>
<feature type="region of interest" description="Disordered" evidence="1">
    <location>
        <begin position="29"/>
        <end position="151"/>
    </location>
</feature>
<dbReference type="OrthoDB" id="2005486at2"/>
<sequence>MATCTQCGAELKPGTKFCENCGAKVSVPQPAAQPAAVPQPPVQPTQAAPPPPQPAQTPPQPQAGGGNPYAGSAPAAPQPQTNAANPYAGNAPGTPPQTGAGAPLYARNTPPPASTPPDAPHAVTPPPPGGTGGNPYGNMAPGGKPKRPRAPMSPKRMILIAIPVIFLLMIIVTMISGSIRTGKPNASDPNQGTWEAAYAEVGGSVTQVEDAFGSGFLMDLNDKGKCVVTVDGTKSYGKWTLNGGAFQLDCGGLNCTGTLQDEILTLNDVQGQGVTLYFVKSGSTMQQPLDGDNMTQGTTAGSDTDVGIYVLESASDSEYTLSKEELALVDMEDFYIELRADGTGETYMEDFVTFQWKDGNFYALTDPDTPAMTYTREGDLLTIEFDGMTMVFKRSDTKPEIDPALLDGGDDEYDIDGTDEPDPPYTYDDGNTYADLGNTNWYGWFRMENYKNVPNRDYFDTDTYDCWGYIGESEDGSHYFEVYRDGMPDDPVITMWVNVYDDHIEPILDGSDWVLDQHIDDSEAYNFNIYPYNDCISLFMYDYEGDDGTACAVSFYMRLDGTEWNEELEELPPRYEEYKAALANK</sequence>
<dbReference type="GeneID" id="93337494"/>
<keyword evidence="2" id="KW-1133">Transmembrane helix</keyword>
<organism evidence="4 5">
    <name type="scientific">Gemmiger formicilis</name>
    <dbReference type="NCBI Taxonomy" id="745368"/>
    <lineage>
        <taxon>Bacteria</taxon>
        <taxon>Bacillati</taxon>
        <taxon>Bacillota</taxon>
        <taxon>Clostridia</taxon>
        <taxon>Eubacteriales</taxon>
        <taxon>Gemmiger</taxon>
    </lineage>
</organism>
<evidence type="ECO:0000256" key="1">
    <source>
        <dbReference type="SAM" id="MobiDB-lite"/>
    </source>
</evidence>
<feature type="compositionally biased region" description="Low complexity" evidence="1">
    <location>
        <begin position="73"/>
        <end position="103"/>
    </location>
</feature>
<evidence type="ECO:0000313" key="4">
    <source>
        <dbReference type="EMBL" id="SKA80736.1"/>
    </source>
</evidence>
<dbReference type="Proteomes" id="UP000190286">
    <property type="component" value="Unassembled WGS sequence"/>
</dbReference>
<proteinExistence type="predicted"/>
<evidence type="ECO:0000259" key="3">
    <source>
        <dbReference type="Pfam" id="PF13240"/>
    </source>
</evidence>